<gene>
    <name evidence="1" type="ORF">MSG28_014918</name>
</gene>
<accession>A0ACC0KXJ3</accession>
<name>A0ACC0KXJ3_CHOFU</name>
<evidence type="ECO:0000313" key="2">
    <source>
        <dbReference type="Proteomes" id="UP001064048"/>
    </source>
</evidence>
<organism evidence="1 2">
    <name type="scientific">Choristoneura fumiferana</name>
    <name type="common">Spruce budworm moth</name>
    <name type="synonym">Archips fumiferana</name>
    <dbReference type="NCBI Taxonomy" id="7141"/>
    <lineage>
        <taxon>Eukaryota</taxon>
        <taxon>Metazoa</taxon>
        <taxon>Ecdysozoa</taxon>
        <taxon>Arthropoda</taxon>
        <taxon>Hexapoda</taxon>
        <taxon>Insecta</taxon>
        <taxon>Pterygota</taxon>
        <taxon>Neoptera</taxon>
        <taxon>Endopterygota</taxon>
        <taxon>Lepidoptera</taxon>
        <taxon>Glossata</taxon>
        <taxon>Ditrysia</taxon>
        <taxon>Tortricoidea</taxon>
        <taxon>Tortricidae</taxon>
        <taxon>Tortricinae</taxon>
        <taxon>Choristoneura</taxon>
    </lineage>
</organism>
<proteinExistence type="predicted"/>
<dbReference type="EMBL" id="CM046127">
    <property type="protein sequence ID" value="KAI8441281.1"/>
    <property type="molecule type" value="Genomic_DNA"/>
</dbReference>
<reference evidence="1 2" key="1">
    <citation type="journal article" date="2022" name="Genome Biol. Evol.">
        <title>The Spruce Budworm Genome: Reconstructing the Evolutionary History of Antifreeze Proteins.</title>
        <authorList>
            <person name="Beliveau C."/>
            <person name="Gagne P."/>
            <person name="Picq S."/>
            <person name="Vernygora O."/>
            <person name="Keeling C.I."/>
            <person name="Pinkney K."/>
            <person name="Doucet D."/>
            <person name="Wen F."/>
            <person name="Johnston J.S."/>
            <person name="Maaroufi H."/>
            <person name="Boyle B."/>
            <person name="Laroche J."/>
            <person name="Dewar K."/>
            <person name="Juretic N."/>
            <person name="Blackburn G."/>
            <person name="Nisole A."/>
            <person name="Brunet B."/>
            <person name="Brandao M."/>
            <person name="Lumley L."/>
            <person name="Duan J."/>
            <person name="Quan G."/>
            <person name="Lucarotti C.J."/>
            <person name="Roe A.D."/>
            <person name="Sperling F.A.H."/>
            <person name="Levesque R.C."/>
            <person name="Cusson M."/>
        </authorList>
    </citation>
    <scope>NUCLEOTIDE SEQUENCE [LARGE SCALE GENOMIC DNA]</scope>
    <source>
        <strain evidence="1">Glfc:IPQL:Cfum</strain>
    </source>
</reference>
<protein>
    <submittedName>
        <fullName evidence="1">Uncharacterized protein</fullName>
    </submittedName>
</protein>
<comment type="caution">
    <text evidence="1">The sequence shown here is derived from an EMBL/GenBank/DDBJ whole genome shotgun (WGS) entry which is preliminary data.</text>
</comment>
<dbReference type="Proteomes" id="UP001064048">
    <property type="component" value="Chromosome 27"/>
</dbReference>
<evidence type="ECO:0000313" key="1">
    <source>
        <dbReference type="EMBL" id="KAI8441281.1"/>
    </source>
</evidence>
<keyword evidence="2" id="KW-1185">Reference proteome</keyword>
<sequence length="168" mass="19651">MDNNEEYHDPDYTGTSVRVKEEPPALTEEEKAEKIRKIIQAEFKNEIDVRENEVMLADQRMAIARRMLHRLRYTLVSRYYRDRRLQQPEGAPDDPEQAPAALRSGQRRLHPSVRKLLGKKTADMEEIFRPLATRHKRRDYSVSTLQQLKPGFPRISGAVTQRPQQTAE</sequence>